<comment type="caution">
    <text evidence="6">The sequence shown here is derived from an EMBL/GenBank/DDBJ whole genome shotgun (WGS) entry which is preliminary data.</text>
</comment>
<evidence type="ECO:0000313" key="6">
    <source>
        <dbReference type="EMBL" id="GGC48900.1"/>
    </source>
</evidence>
<evidence type="ECO:0008006" key="8">
    <source>
        <dbReference type="Google" id="ProtNLM"/>
    </source>
</evidence>
<feature type="transmembrane region" description="Helical" evidence="5">
    <location>
        <begin position="6"/>
        <end position="24"/>
    </location>
</feature>
<comment type="subcellular location">
    <subcellularLocation>
        <location evidence="1">Membrane</location>
        <topology evidence="1">Multi-pass membrane protein</topology>
    </subcellularLocation>
</comment>
<reference evidence="7" key="1">
    <citation type="journal article" date="2019" name="Int. J. Syst. Evol. Microbiol.">
        <title>The Global Catalogue of Microorganisms (GCM) 10K type strain sequencing project: providing services to taxonomists for standard genome sequencing and annotation.</title>
        <authorList>
            <consortium name="The Broad Institute Genomics Platform"/>
            <consortium name="The Broad Institute Genome Sequencing Center for Infectious Disease"/>
            <person name="Wu L."/>
            <person name="Ma J."/>
        </authorList>
    </citation>
    <scope>NUCLEOTIDE SEQUENCE [LARGE SCALE GENOMIC DNA]</scope>
    <source>
        <strain evidence="7">CGMCC 1.15342</strain>
    </source>
</reference>
<dbReference type="Proteomes" id="UP000597338">
    <property type="component" value="Unassembled WGS sequence"/>
</dbReference>
<feature type="transmembrane region" description="Helical" evidence="5">
    <location>
        <begin position="129"/>
        <end position="150"/>
    </location>
</feature>
<evidence type="ECO:0000256" key="5">
    <source>
        <dbReference type="SAM" id="Phobius"/>
    </source>
</evidence>
<dbReference type="RefSeq" id="WP_188753871.1">
    <property type="nucleotide sequence ID" value="NZ_BMIK01000031.1"/>
</dbReference>
<keyword evidence="3 5" id="KW-1133">Transmembrane helix</keyword>
<keyword evidence="7" id="KW-1185">Reference proteome</keyword>
<sequence>MSATLIIAILFISAFASGIAVFFVKRDNTNSLKLILSFSGSYLFAITVLHLIPHVYHTHSATDETIGLFVLLGFLFQLILEQFSHGIEHGHIHHTHQSRSAFPYGIMISLCLHALLEGMPLAAHHQTQLTFGIALHHVPAAFALGSLLFHTSLSKRYIILLLAVFAAMTPLGYLFSSAISKGEIGHIEQYFDRIMAVVIGIFLHISTTILFESGSADHHKFNKKKMVAVGLGVAVSLLNFLLDSPHTH</sequence>
<dbReference type="PANTHER" id="PTHR11040:SF44">
    <property type="entry name" value="PROTEIN ZNTC-RELATED"/>
    <property type="match status" value="1"/>
</dbReference>
<gene>
    <name evidence="6" type="ORF">GCM10011386_46410</name>
</gene>
<keyword evidence="2 5" id="KW-0812">Transmembrane</keyword>
<feature type="transmembrane region" description="Helical" evidence="5">
    <location>
        <begin position="157"/>
        <end position="174"/>
    </location>
</feature>
<dbReference type="PANTHER" id="PTHR11040">
    <property type="entry name" value="ZINC/IRON TRANSPORTER"/>
    <property type="match status" value="1"/>
</dbReference>
<evidence type="ECO:0000256" key="3">
    <source>
        <dbReference type="ARBA" id="ARBA00022989"/>
    </source>
</evidence>
<protein>
    <recommendedName>
        <fullName evidence="8">Zinc transporter ZupT</fullName>
    </recommendedName>
</protein>
<feature type="transmembrane region" description="Helical" evidence="5">
    <location>
        <begin position="194"/>
        <end position="214"/>
    </location>
</feature>
<evidence type="ECO:0000313" key="7">
    <source>
        <dbReference type="Proteomes" id="UP000597338"/>
    </source>
</evidence>
<dbReference type="InterPro" id="IPR003689">
    <property type="entry name" value="ZIP"/>
</dbReference>
<name>A0ABQ1MYD0_9SPHI</name>
<evidence type="ECO:0000256" key="1">
    <source>
        <dbReference type="ARBA" id="ARBA00004141"/>
    </source>
</evidence>
<keyword evidence="4 5" id="KW-0472">Membrane</keyword>
<feature type="transmembrane region" description="Helical" evidence="5">
    <location>
        <begin position="31"/>
        <end position="52"/>
    </location>
</feature>
<accession>A0ABQ1MYD0</accession>
<evidence type="ECO:0000256" key="2">
    <source>
        <dbReference type="ARBA" id="ARBA00022692"/>
    </source>
</evidence>
<organism evidence="6 7">
    <name type="scientific">Parapedobacter defluvii</name>
    <dbReference type="NCBI Taxonomy" id="2045106"/>
    <lineage>
        <taxon>Bacteria</taxon>
        <taxon>Pseudomonadati</taxon>
        <taxon>Bacteroidota</taxon>
        <taxon>Sphingobacteriia</taxon>
        <taxon>Sphingobacteriales</taxon>
        <taxon>Sphingobacteriaceae</taxon>
        <taxon>Parapedobacter</taxon>
    </lineage>
</organism>
<dbReference type="EMBL" id="BMIK01000031">
    <property type="protein sequence ID" value="GGC48900.1"/>
    <property type="molecule type" value="Genomic_DNA"/>
</dbReference>
<evidence type="ECO:0000256" key="4">
    <source>
        <dbReference type="ARBA" id="ARBA00023136"/>
    </source>
</evidence>
<feature type="transmembrane region" description="Helical" evidence="5">
    <location>
        <begin position="101"/>
        <end position="123"/>
    </location>
</feature>
<feature type="transmembrane region" description="Helical" evidence="5">
    <location>
        <begin position="64"/>
        <end position="80"/>
    </location>
</feature>
<dbReference type="Pfam" id="PF02535">
    <property type="entry name" value="Zip"/>
    <property type="match status" value="1"/>
</dbReference>
<proteinExistence type="predicted"/>